<accession>A0ABT1ZIQ8</accession>
<dbReference type="EMBL" id="JANTHX010000008">
    <property type="protein sequence ID" value="MCS0500610.1"/>
    <property type="molecule type" value="Genomic_DNA"/>
</dbReference>
<keyword evidence="1" id="KW-0175">Coiled coil</keyword>
<keyword evidence="3" id="KW-0472">Membrane</keyword>
<dbReference type="SUPFAM" id="SSF55166">
    <property type="entry name" value="Hedgehog/DD-peptidase"/>
    <property type="match status" value="1"/>
</dbReference>
<feature type="coiled-coil region" evidence="1">
    <location>
        <begin position="55"/>
        <end position="89"/>
    </location>
</feature>
<evidence type="ECO:0000256" key="1">
    <source>
        <dbReference type="SAM" id="Coils"/>
    </source>
</evidence>
<dbReference type="InterPro" id="IPR003709">
    <property type="entry name" value="VanY-like_core_dom"/>
</dbReference>
<keyword evidence="5" id="KW-0121">Carboxypeptidase</keyword>
<proteinExistence type="predicted"/>
<keyword evidence="3" id="KW-0812">Transmembrane</keyword>
<dbReference type="RefSeq" id="WP_258799798.1">
    <property type="nucleotide sequence ID" value="NZ_JANTHX010000008.1"/>
</dbReference>
<dbReference type="InterPro" id="IPR058193">
    <property type="entry name" value="VanY/YodJ_core_dom"/>
</dbReference>
<evidence type="ECO:0000259" key="4">
    <source>
        <dbReference type="Pfam" id="PF02557"/>
    </source>
</evidence>
<evidence type="ECO:0000313" key="5">
    <source>
        <dbReference type="EMBL" id="MCS0500610.1"/>
    </source>
</evidence>
<sequence length="430" mass="44849">MSDPTEVLPAVPPPHEPAPLRPRRARMRTRTRVMIIAGGAALMVLALVAGALVGQRIADDDRRAAQQELADAEAARAAATARVETAAQELEARVTATDAALAITGAGLDDAARPALQAARDAVAGTARTDGADAGMLPDDTELIAERATRLEDAVAVLDQAVADYLAAAAASGSALLGDRADAADDVKSALQAQLDALTASDPAEVAETLTAYRAAVDAVVASSDAARVPATPGGTGVRITDPSSLQVVVNKRRGLPGDYVPPGLTTPANIPGATQVRSELIAPLEQMRVDMAAAGITLRMSSAYRSYARQETIYNGFVASEGVAGADTHSARPGNSEHQTGLAVDLDDGTGCNLNGCFGSTAGGRWLAENSWKYGFILRYGDGWQPIVGYTYEPWHFRYVGVDVATDMHDRGIRTLEEYYGLPAAPDYG</sequence>
<reference evidence="5 6" key="1">
    <citation type="submission" date="2022-08" db="EMBL/GenBank/DDBJ databases">
        <authorList>
            <person name="Li F."/>
        </authorList>
    </citation>
    <scope>NUCLEOTIDE SEQUENCE [LARGE SCALE GENOMIC DNA]</scope>
    <source>
        <strain evidence="5 6">10F1B-8-1</strain>
    </source>
</reference>
<dbReference type="GO" id="GO:0004180">
    <property type="term" value="F:carboxypeptidase activity"/>
    <property type="evidence" value="ECO:0007669"/>
    <property type="project" value="UniProtKB-KW"/>
</dbReference>
<dbReference type="CDD" id="cd14852">
    <property type="entry name" value="LD-carboxypeptidase"/>
    <property type="match status" value="1"/>
</dbReference>
<organism evidence="5 6">
    <name type="scientific">Protaetiibacter mangrovi</name>
    <dbReference type="NCBI Taxonomy" id="2970926"/>
    <lineage>
        <taxon>Bacteria</taxon>
        <taxon>Bacillati</taxon>
        <taxon>Actinomycetota</taxon>
        <taxon>Actinomycetes</taxon>
        <taxon>Micrococcales</taxon>
        <taxon>Microbacteriaceae</taxon>
        <taxon>Protaetiibacter</taxon>
    </lineage>
</organism>
<keyword evidence="5" id="KW-0645">Protease</keyword>
<gene>
    <name evidence="5" type="ORF">NUH29_13745</name>
</gene>
<evidence type="ECO:0000313" key="6">
    <source>
        <dbReference type="Proteomes" id="UP001205337"/>
    </source>
</evidence>
<keyword evidence="3" id="KW-1133">Transmembrane helix</keyword>
<dbReference type="InterPro" id="IPR052179">
    <property type="entry name" value="DD-CPase-like"/>
</dbReference>
<evidence type="ECO:0000256" key="3">
    <source>
        <dbReference type="SAM" id="Phobius"/>
    </source>
</evidence>
<dbReference type="PANTHER" id="PTHR34385">
    <property type="entry name" value="D-ALANYL-D-ALANINE CARBOXYPEPTIDASE"/>
    <property type="match status" value="1"/>
</dbReference>
<keyword evidence="6" id="KW-1185">Reference proteome</keyword>
<feature type="domain" description="D-alanyl-D-alanine carboxypeptidase-like core" evidence="4">
    <location>
        <begin position="276"/>
        <end position="402"/>
    </location>
</feature>
<name>A0ABT1ZIQ8_9MICO</name>
<feature type="compositionally biased region" description="Pro residues" evidence="2">
    <location>
        <begin position="10"/>
        <end position="20"/>
    </location>
</feature>
<keyword evidence="5" id="KW-0378">Hydrolase</keyword>
<feature type="transmembrane region" description="Helical" evidence="3">
    <location>
        <begin position="33"/>
        <end position="53"/>
    </location>
</feature>
<evidence type="ECO:0000256" key="2">
    <source>
        <dbReference type="SAM" id="MobiDB-lite"/>
    </source>
</evidence>
<dbReference type="PANTHER" id="PTHR34385:SF1">
    <property type="entry name" value="PEPTIDOGLYCAN L-ALANYL-D-GLUTAMATE ENDOPEPTIDASE CWLK"/>
    <property type="match status" value="1"/>
</dbReference>
<dbReference type="InterPro" id="IPR009045">
    <property type="entry name" value="Zn_M74/Hedgehog-like"/>
</dbReference>
<dbReference type="Gene3D" id="3.30.1380.10">
    <property type="match status" value="1"/>
</dbReference>
<feature type="region of interest" description="Disordered" evidence="2">
    <location>
        <begin position="1"/>
        <end position="24"/>
    </location>
</feature>
<dbReference type="Proteomes" id="UP001205337">
    <property type="component" value="Unassembled WGS sequence"/>
</dbReference>
<dbReference type="Pfam" id="PF02557">
    <property type="entry name" value="VanY"/>
    <property type="match status" value="1"/>
</dbReference>
<protein>
    <submittedName>
        <fullName evidence="5">D-alanyl-D-alanine carboxypeptidase family protein</fullName>
    </submittedName>
</protein>
<comment type="caution">
    <text evidence="5">The sequence shown here is derived from an EMBL/GenBank/DDBJ whole genome shotgun (WGS) entry which is preliminary data.</text>
</comment>